<feature type="transmembrane region" description="Helical" evidence="2">
    <location>
        <begin position="25"/>
        <end position="47"/>
    </location>
</feature>
<organism evidence="3 5">
    <name type="scientific">Didymodactylos carnosus</name>
    <dbReference type="NCBI Taxonomy" id="1234261"/>
    <lineage>
        <taxon>Eukaryota</taxon>
        <taxon>Metazoa</taxon>
        <taxon>Spiralia</taxon>
        <taxon>Gnathifera</taxon>
        <taxon>Rotifera</taxon>
        <taxon>Eurotatoria</taxon>
        <taxon>Bdelloidea</taxon>
        <taxon>Philodinida</taxon>
        <taxon>Philodinidae</taxon>
        <taxon>Didymodactylos</taxon>
    </lineage>
</organism>
<keyword evidence="2" id="KW-0472">Membrane</keyword>
<dbReference type="OrthoDB" id="10011914at2759"/>
<dbReference type="AlphaFoldDB" id="A0A813WEV6"/>
<evidence type="ECO:0000256" key="1">
    <source>
        <dbReference type="SAM" id="MobiDB-lite"/>
    </source>
</evidence>
<dbReference type="EMBL" id="CAJNOQ010000903">
    <property type="protein sequence ID" value="CAF0849751.1"/>
    <property type="molecule type" value="Genomic_DNA"/>
</dbReference>
<sequence>MSNDGGNDNGLFASIKSFFNHKNSIIILGAACGTFFLSTLLLIIILVRLIKGKKLYKSQAAGKHHQDDFKLNSLVGSTHGVATDDLKTYRYQKPSNMGITSNQIGTANNMSTTAASIIQETSLKKVQTTSPLFPLIPPAPPLPPHEGASFNNFEDELRRTWREKGILQQQQAQHQQNSNFLFNRLNHESNVAPSSITTMPHTEQEPPTSVGNDQEEVETVNEVLGMEERGGKIYYKVNFTGHPSDYTAWVCEEDLIPE</sequence>
<gene>
    <name evidence="3" type="ORF">GPM918_LOCUS6007</name>
    <name evidence="4" type="ORF">SRO942_LOCUS6007</name>
</gene>
<keyword evidence="2" id="KW-1133">Transmembrane helix</keyword>
<comment type="caution">
    <text evidence="3">The sequence shown here is derived from an EMBL/GenBank/DDBJ whole genome shotgun (WGS) entry which is preliminary data.</text>
</comment>
<dbReference type="Proteomes" id="UP000663829">
    <property type="component" value="Unassembled WGS sequence"/>
</dbReference>
<evidence type="ECO:0000313" key="5">
    <source>
        <dbReference type="Proteomes" id="UP000663829"/>
    </source>
</evidence>
<evidence type="ECO:0000313" key="3">
    <source>
        <dbReference type="EMBL" id="CAF0849751.1"/>
    </source>
</evidence>
<evidence type="ECO:0000256" key="2">
    <source>
        <dbReference type="SAM" id="Phobius"/>
    </source>
</evidence>
<accession>A0A813WEV6</accession>
<keyword evidence="5" id="KW-1185">Reference proteome</keyword>
<protein>
    <recommendedName>
        <fullName evidence="6">Chromo domain-containing protein</fullName>
    </recommendedName>
</protein>
<keyword evidence="2" id="KW-0812">Transmembrane</keyword>
<dbReference type="SUPFAM" id="SSF54160">
    <property type="entry name" value="Chromo domain-like"/>
    <property type="match status" value="1"/>
</dbReference>
<feature type="region of interest" description="Disordered" evidence="1">
    <location>
        <begin position="192"/>
        <end position="215"/>
    </location>
</feature>
<dbReference type="CDD" id="cd00024">
    <property type="entry name" value="CD_CSD"/>
    <property type="match status" value="1"/>
</dbReference>
<proteinExistence type="predicted"/>
<dbReference type="InterPro" id="IPR016197">
    <property type="entry name" value="Chromo-like_dom_sf"/>
</dbReference>
<reference evidence="3" key="1">
    <citation type="submission" date="2021-02" db="EMBL/GenBank/DDBJ databases">
        <authorList>
            <person name="Nowell W R."/>
        </authorList>
    </citation>
    <scope>NUCLEOTIDE SEQUENCE</scope>
</reference>
<dbReference type="EMBL" id="CAJOBC010000903">
    <property type="protein sequence ID" value="CAF3637371.1"/>
    <property type="molecule type" value="Genomic_DNA"/>
</dbReference>
<evidence type="ECO:0008006" key="6">
    <source>
        <dbReference type="Google" id="ProtNLM"/>
    </source>
</evidence>
<evidence type="ECO:0000313" key="4">
    <source>
        <dbReference type="EMBL" id="CAF3637371.1"/>
    </source>
</evidence>
<name>A0A813WEV6_9BILA</name>
<dbReference type="Proteomes" id="UP000681722">
    <property type="component" value="Unassembled WGS sequence"/>
</dbReference>
<feature type="compositionally biased region" description="Polar residues" evidence="1">
    <location>
        <begin position="192"/>
        <end position="212"/>
    </location>
</feature>